<name>A0ABP7M9X6_9GAMM</name>
<dbReference type="InterPro" id="IPR016516">
    <property type="entry name" value="UCP07580"/>
</dbReference>
<sequence>MSKVEFKNKVAPLRRNLKFKLAKEDADSWNPAGIHFTQFMNTLSIFFPAGEKFFIDSVHNYRDKISDPQLTKDVKSFIAQEALHTREHLAYNQALIEAGFPVDRYMSQVEALLKFAQKVTPKSVQLAVTISLEHLTASLGHVLLVEPKIMEGSEKGFMNIWLWHAMEEIEHKGVAYDVWNDVMASNPLRYPIRVGINILTHTVFWSLVIPFHLGLVNKSGKLFEIKGWSKCMNYLWGVPGALRKISIEMLDYFRPGFHPWQQDNRALLDNLDQFAEDVTKEYQQATA</sequence>
<dbReference type="PANTHER" id="PTHR39456">
    <property type="entry name" value="METAL-DEPENDENT HYDROLASE"/>
    <property type="match status" value="1"/>
</dbReference>
<evidence type="ECO:0000313" key="2">
    <source>
        <dbReference type="Proteomes" id="UP001501565"/>
    </source>
</evidence>
<dbReference type="PANTHER" id="PTHR39456:SF1">
    <property type="entry name" value="METAL-DEPENDENT HYDROLASE"/>
    <property type="match status" value="1"/>
</dbReference>
<organism evidence="1 2">
    <name type="scientific">Litoribacillus peritrichatus</name>
    <dbReference type="NCBI Taxonomy" id="718191"/>
    <lineage>
        <taxon>Bacteria</taxon>
        <taxon>Pseudomonadati</taxon>
        <taxon>Pseudomonadota</taxon>
        <taxon>Gammaproteobacteria</taxon>
        <taxon>Oceanospirillales</taxon>
        <taxon>Oceanospirillaceae</taxon>
        <taxon>Litoribacillus</taxon>
    </lineage>
</organism>
<accession>A0ABP7M9X6</accession>
<proteinExistence type="predicted"/>
<evidence type="ECO:0000313" key="1">
    <source>
        <dbReference type="EMBL" id="GAA3917348.1"/>
    </source>
</evidence>
<keyword evidence="2" id="KW-1185">Reference proteome</keyword>
<reference evidence="2" key="1">
    <citation type="journal article" date="2019" name="Int. J. Syst. Evol. Microbiol.">
        <title>The Global Catalogue of Microorganisms (GCM) 10K type strain sequencing project: providing services to taxonomists for standard genome sequencing and annotation.</title>
        <authorList>
            <consortium name="The Broad Institute Genomics Platform"/>
            <consortium name="The Broad Institute Genome Sequencing Center for Infectious Disease"/>
            <person name="Wu L."/>
            <person name="Ma J."/>
        </authorList>
    </citation>
    <scope>NUCLEOTIDE SEQUENCE [LARGE SCALE GENOMIC DNA]</scope>
    <source>
        <strain evidence="2">JCM 17551</strain>
    </source>
</reference>
<dbReference type="PIRSF" id="PIRSF007580">
    <property type="entry name" value="UCP07580"/>
    <property type="match status" value="1"/>
</dbReference>
<gene>
    <name evidence="1" type="ORF">GCM10022277_10400</name>
</gene>
<protein>
    <submittedName>
        <fullName evidence="1">Metal-dependent hydrolase</fullName>
    </submittedName>
</protein>
<dbReference type="Proteomes" id="UP001501565">
    <property type="component" value="Unassembled WGS sequence"/>
</dbReference>
<keyword evidence="1" id="KW-0378">Hydrolase</keyword>
<dbReference type="EMBL" id="BAABBN010000004">
    <property type="protein sequence ID" value="GAA3917348.1"/>
    <property type="molecule type" value="Genomic_DNA"/>
</dbReference>
<dbReference type="RefSeq" id="WP_344796179.1">
    <property type="nucleotide sequence ID" value="NZ_BAABBN010000004.1"/>
</dbReference>
<comment type="caution">
    <text evidence="1">The sequence shown here is derived from an EMBL/GenBank/DDBJ whole genome shotgun (WGS) entry which is preliminary data.</text>
</comment>
<dbReference type="GO" id="GO:0016787">
    <property type="term" value="F:hydrolase activity"/>
    <property type="evidence" value="ECO:0007669"/>
    <property type="project" value="UniProtKB-KW"/>
</dbReference>
<dbReference type="Pfam" id="PF10118">
    <property type="entry name" value="Metal_hydrol"/>
    <property type="match status" value="1"/>
</dbReference>